<feature type="transmembrane region" description="Helical" evidence="1">
    <location>
        <begin position="179"/>
        <end position="199"/>
    </location>
</feature>
<proteinExistence type="predicted"/>
<keyword evidence="1" id="KW-1133">Transmembrane helix</keyword>
<name>E6W420_DESIS</name>
<gene>
    <name evidence="2" type="ordered locus">Selin_2264</name>
</gene>
<dbReference type="InParanoid" id="E6W420"/>
<dbReference type="STRING" id="653733.Selin_2264"/>
<evidence type="ECO:0000256" key="1">
    <source>
        <dbReference type="SAM" id="Phobius"/>
    </source>
</evidence>
<dbReference type="eggNOG" id="ENOG5033YBZ">
    <property type="taxonomic scope" value="Bacteria"/>
</dbReference>
<reference evidence="2 3" key="1">
    <citation type="submission" date="2010-12" db="EMBL/GenBank/DDBJ databases">
        <title>Complete sequence of Desulfurispirillum indicum S5.</title>
        <authorList>
            <consortium name="US DOE Joint Genome Institute"/>
            <person name="Lucas S."/>
            <person name="Copeland A."/>
            <person name="Lapidus A."/>
            <person name="Cheng J.-F."/>
            <person name="Goodwin L."/>
            <person name="Pitluck S."/>
            <person name="Chertkov O."/>
            <person name="Held B."/>
            <person name="Detter J.C."/>
            <person name="Han C."/>
            <person name="Tapia R."/>
            <person name="Land M."/>
            <person name="Hauser L."/>
            <person name="Kyrpides N."/>
            <person name="Ivanova N."/>
            <person name="Mikhailova N."/>
            <person name="Haggblom M."/>
            <person name="Rauschenbach I."/>
            <person name="Bini E."/>
            <person name="Woyke T."/>
        </authorList>
    </citation>
    <scope>NUCLEOTIDE SEQUENCE [LARGE SCALE GENOMIC DNA]</scope>
    <source>
        <strain evidence="3">ATCC BAA-1389 / DSM 22839 / S5</strain>
    </source>
</reference>
<evidence type="ECO:0000313" key="3">
    <source>
        <dbReference type="Proteomes" id="UP000002572"/>
    </source>
</evidence>
<sequence>MRRFRFTVLAICMLLLYLAWGDMQITLRNGAPETVSARDVYLDGYPREWLELKGGYLDLQRAISTSGTVELDALVLPLMPDRRYDGEIRILVETRDEELLHHFAQYHFRSPTQEQKRRYLEEHLDAFHPQRDIIGLVATGSASQRNRGKILDIAASAGLDIHPEVIYVSEGNTPPRYRGWFYLIVGVLGIARVLTTWNARPEAQRSA</sequence>
<dbReference type="KEGG" id="din:Selin_2264"/>
<keyword evidence="1" id="KW-0812">Transmembrane</keyword>
<dbReference type="RefSeq" id="WP_013506860.1">
    <property type="nucleotide sequence ID" value="NC_014836.1"/>
</dbReference>
<dbReference type="HOGENOM" id="CLU_1324631_0_0_0"/>
<keyword evidence="1" id="KW-0472">Membrane</keyword>
<dbReference type="AlphaFoldDB" id="E6W420"/>
<dbReference type="EMBL" id="CP002432">
    <property type="protein sequence ID" value="ADU66984.1"/>
    <property type="molecule type" value="Genomic_DNA"/>
</dbReference>
<dbReference type="Proteomes" id="UP000002572">
    <property type="component" value="Chromosome"/>
</dbReference>
<protein>
    <submittedName>
        <fullName evidence="2">Uncharacterized protein</fullName>
    </submittedName>
</protein>
<evidence type="ECO:0000313" key="2">
    <source>
        <dbReference type="EMBL" id="ADU66984.1"/>
    </source>
</evidence>
<dbReference type="OrthoDB" id="5402416at2"/>
<organism evidence="2 3">
    <name type="scientific">Desulfurispirillum indicum (strain ATCC BAA-1389 / DSM 22839 / S5)</name>
    <dbReference type="NCBI Taxonomy" id="653733"/>
    <lineage>
        <taxon>Bacteria</taxon>
        <taxon>Pseudomonadati</taxon>
        <taxon>Chrysiogenota</taxon>
        <taxon>Chrysiogenia</taxon>
        <taxon>Chrysiogenales</taxon>
        <taxon>Chrysiogenaceae</taxon>
        <taxon>Desulfurispirillum</taxon>
    </lineage>
</organism>
<accession>E6W420</accession>
<keyword evidence="3" id="KW-1185">Reference proteome</keyword>